<dbReference type="OrthoDB" id="9761650at2"/>
<dbReference type="PANTHER" id="PTHR38730:SF1">
    <property type="entry name" value="SLL7028 PROTEIN"/>
    <property type="match status" value="1"/>
</dbReference>
<evidence type="ECO:0008006" key="5">
    <source>
        <dbReference type="Google" id="ProtNLM"/>
    </source>
</evidence>
<dbReference type="KEGG" id="vgo:GJW-30_1_03144"/>
<keyword evidence="4" id="KW-1185">Reference proteome</keyword>
<organism evidence="3 4">
    <name type="scientific">Variibacter gotjawalensis</name>
    <dbReference type="NCBI Taxonomy" id="1333996"/>
    <lineage>
        <taxon>Bacteria</taxon>
        <taxon>Pseudomonadati</taxon>
        <taxon>Pseudomonadota</taxon>
        <taxon>Alphaproteobacteria</taxon>
        <taxon>Hyphomicrobiales</taxon>
        <taxon>Nitrobacteraceae</taxon>
        <taxon>Variibacter</taxon>
    </lineage>
</organism>
<accession>A0A0S3PXK0</accession>
<evidence type="ECO:0000313" key="3">
    <source>
        <dbReference type="EMBL" id="BAT60596.1"/>
    </source>
</evidence>
<dbReference type="InterPro" id="IPR018698">
    <property type="entry name" value="VWA-like_dom"/>
</dbReference>
<feature type="domain" description="Putative metallopeptidase" evidence="2">
    <location>
        <begin position="22"/>
        <end position="274"/>
    </location>
</feature>
<dbReference type="Proteomes" id="UP000236884">
    <property type="component" value="Chromosome"/>
</dbReference>
<feature type="domain" description="VWA-like" evidence="1">
    <location>
        <begin position="284"/>
        <end position="405"/>
    </location>
</feature>
<dbReference type="Pfam" id="PF13203">
    <property type="entry name" value="DUF2201_N"/>
    <property type="match status" value="1"/>
</dbReference>
<dbReference type="InterPro" id="IPR025154">
    <property type="entry name" value="Put_metallopeptidase_dom"/>
</dbReference>
<dbReference type="PANTHER" id="PTHR38730">
    <property type="entry name" value="SLL7028 PROTEIN"/>
    <property type="match status" value="1"/>
</dbReference>
<dbReference type="EMBL" id="AP014946">
    <property type="protein sequence ID" value="BAT60596.1"/>
    <property type="molecule type" value="Genomic_DNA"/>
</dbReference>
<sequence length="411" mass="44500">MTHLETRQRIERGLRLVTVPFPHLSGLAAAVRVDIDERVPTMGVFASGRLVANPAFTARLSADDLVFVLAHELLHLALRTHERARGSHHLEFNYAHDYIINDMLRHALGVSTIPAGGLDMPGARERAAEEIVLEMRRNANSMSSRTQVWEGVVVTLDQVLGAAAQAEPGTTGDVLDAKREREMFPGDNEDQAARARAMRDLAAHGMAIAKALGIMRGRGFESGETQQTVRAQRGFYQTPWHVALQTILDGSAPGERTYTRASRRGADHATVVLPGRKRTTQILNVILDTSASMSDDIPYMLGAIGDFCEAAGVDDIRVVQCDTIVTGDETVAAHELAEYEVRGYGGSDLSPAMVALAADARVTAVVVITDGDITYPGEAMPYGVLWALPRPQSSFAPPYGRVVSMQRGVSP</sequence>
<proteinExistence type="predicted"/>
<evidence type="ECO:0000259" key="2">
    <source>
        <dbReference type="Pfam" id="PF13203"/>
    </source>
</evidence>
<dbReference type="Pfam" id="PF09967">
    <property type="entry name" value="DUF2201"/>
    <property type="match status" value="1"/>
</dbReference>
<protein>
    <recommendedName>
        <fullName evidence="5">Metallopeptidase domain-containing protein</fullName>
    </recommendedName>
</protein>
<evidence type="ECO:0000259" key="1">
    <source>
        <dbReference type="Pfam" id="PF09967"/>
    </source>
</evidence>
<dbReference type="RefSeq" id="WP_096356945.1">
    <property type="nucleotide sequence ID" value="NZ_AP014946.1"/>
</dbReference>
<dbReference type="AlphaFoldDB" id="A0A0S3PXK0"/>
<reference evidence="3 4" key="1">
    <citation type="submission" date="2015-08" db="EMBL/GenBank/DDBJ databases">
        <title>Investigation of the bacterial diversity of lava forest soil.</title>
        <authorList>
            <person name="Lee J.S."/>
        </authorList>
    </citation>
    <scope>NUCLEOTIDE SEQUENCE [LARGE SCALE GENOMIC DNA]</scope>
    <source>
        <strain evidence="3 4">GJW-30</strain>
    </source>
</reference>
<name>A0A0S3PXK0_9BRAD</name>
<evidence type="ECO:0000313" key="4">
    <source>
        <dbReference type="Proteomes" id="UP000236884"/>
    </source>
</evidence>
<gene>
    <name evidence="3" type="ORF">GJW-30_1_03144</name>
</gene>